<gene>
    <name evidence="1" type="ORF">CP258_08705</name>
</gene>
<sequence length="121" mass="13708">MWNAQITRAKVNHVVRFLIMTLSFIGYFSSGAALERNELGTAIELLELCGDHGVRSLSRLRWPCSKTKRQHRVAQNLSWRVSTFQKTQTIPATCAEVFSCMFFHTSTRRGVTSSSYAMASM</sequence>
<organism evidence="1 2">
    <name type="scientific">Corynebacterium pseudotuberculosis 258</name>
    <dbReference type="NCBI Taxonomy" id="1168865"/>
    <lineage>
        <taxon>Bacteria</taxon>
        <taxon>Bacillati</taxon>
        <taxon>Actinomycetota</taxon>
        <taxon>Actinomycetes</taxon>
        <taxon>Mycobacteriales</taxon>
        <taxon>Corynebacteriaceae</taxon>
        <taxon>Corynebacterium</taxon>
    </lineage>
</organism>
<evidence type="ECO:0008006" key="3">
    <source>
        <dbReference type="Google" id="ProtNLM"/>
    </source>
</evidence>
<dbReference type="Proteomes" id="UP000006465">
    <property type="component" value="Chromosome"/>
</dbReference>
<evidence type="ECO:0000313" key="2">
    <source>
        <dbReference type="Proteomes" id="UP000006465"/>
    </source>
</evidence>
<dbReference type="AlphaFoldDB" id="A0AAU8PNM8"/>
<reference evidence="1 2" key="1">
    <citation type="journal article" date="2013" name="J. Biotechnol.">
        <title>Genome sequence of Corynebacterium pseudotuberculosis biovar equi strain 258 and prediction of antigenic targets to improve biotechnological vaccine production.</title>
        <authorList>
            <person name="Soares S.C."/>
            <person name="Trost E."/>
            <person name="Ramos R.T."/>
            <person name="Carneiro A.R."/>
            <person name="Santos A.R."/>
            <person name="Pinto A.C."/>
            <person name="Barbosa E."/>
            <person name="Aburjaile F."/>
            <person name="Ali A."/>
            <person name="Diniz C.A."/>
            <person name="Hassan S.S."/>
            <person name="Fiaux K."/>
            <person name="Guimaraes L.C."/>
            <person name="Bakhtiar S.M."/>
            <person name="Pereira U."/>
            <person name="Almeida S.S."/>
            <person name="Abreu V.A."/>
            <person name="Rocha F.S."/>
            <person name="Dorella F.A."/>
            <person name="Miyoshi A."/>
            <person name="Silva A."/>
            <person name="Azevedo V."/>
            <person name="Tauch A."/>
        </authorList>
    </citation>
    <scope>NUCLEOTIDE SEQUENCE [LARGE SCALE GENOMIC DNA]</scope>
    <source>
        <strain evidence="1 2">258</strain>
    </source>
</reference>
<evidence type="ECO:0000313" key="1">
    <source>
        <dbReference type="EMBL" id="AFK17322.1"/>
    </source>
</evidence>
<proteinExistence type="predicted"/>
<dbReference type="KEGG" id="coe:CP258_08705"/>
<name>A0AAU8PNM8_CORPS</name>
<protein>
    <recommendedName>
        <fullName evidence="3">Secreted protein</fullName>
    </recommendedName>
</protein>
<accession>A0AAU8PNM8</accession>
<dbReference type="EMBL" id="CP003540">
    <property type="protein sequence ID" value="AFK17322.1"/>
    <property type="molecule type" value="Genomic_DNA"/>
</dbReference>